<reference evidence="1 2" key="1">
    <citation type="journal article" date="2010" name="Nature">
        <title>Genome sequence of the palaeopolyploid soybean.</title>
        <authorList>
            <person name="Schmutz J."/>
            <person name="Cannon S.B."/>
            <person name="Schlueter J."/>
            <person name="Ma J."/>
            <person name="Mitros T."/>
            <person name="Nelson W."/>
            <person name="Hyten D.L."/>
            <person name="Song Q."/>
            <person name="Thelen J.J."/>
            <person name="Cheng J."/>
            <person name="Xu D."/>
            <person name="Hellsten U."/>
            <person name="May G.D."/>
            <person name="Yu Y."/>
            <person name="Sakurai T."/>
            <person name="Umezawa T."/>
            <person name="Bhattacharyya M.K."/>
            <person name="Sandhu D."/>
            <person name="Valliyodan B."/>
            <person name="Lindquist E."/>
            <person name="Peto M."/>
            <person name="Grant D."/>
            <person name="Shu S."/>
            <person name="Goodstein D."/>
            <person name="Barry K."/>
            <person name="Futrell-Griggs M."/>
            <person name="Abernathy B."/>
            <person name="Du J."/>
            <person name="Tian Z."/>
            <person name="Zhu L."/>
            <person name="Gill N."/>
            <person name="Joshi T."/>
            <person name="Libault M."/>
            <person name="Sethuraman A."/>
            <person name="Zhang X.-C."/>
            <person name="Shinozaki K."/>
            <person name="Nguyen H.T."/>
            <person name="Wing R.A."/>
            <person name="Cregan P."/>
            <person name="Specht J."/>
            <person name="Grimwood J."/>
            <person name="Rokhsar D."/>
            <person name="Stacey G."/>
            <person name="Shoemaker R.C."/>
            <person name="Jackson S.A."/>
        </authorList>
    </citation>
    <scope>NUCLEOTIDE SEQUENCE [LARGE SCALE GENOMIC DNA]</scope>
    <source>
        <strain evidence="2">cv. Williams 82</strain>
        <tissue evidence="1">Callus</tissue>
    </source>
</reference>
<gene>
    <name evidence="2" type="primary">LOC100788798</name>
    <name evidence="1" type="ORF">GLYMA_11G102300</name>
</gene>
<dbReference type="PANTHER" id="PTHR37734:SF1">
    <property type="entry name" value="LARGE RIBOSOMAL RNA SUBUNIT ACCUMULATION PROTEIN YCED HOMOLOG 2, CHLOROPLASTIC"/>
    <property type="match status" value="1"/>
</dbReference>
<dbReference type="AlphaFoldDB" id="I1LIU0"/>
<proteinExistence type="predicted"/>
<dbReference type="EMBL" id="CM000844">
    <property type="protein sequence ID" value="KRH29178.1"/>
    <property type="molecule type" value="Genomic_DNA"/>
</dbReference>
<evidence type="ECO:0000313" key="2">
    <source>
        <dbReference type="EnsemblPlants" id="KRH29178"/>
    </source>
</evidence>
<accession>I1LIU0</accession>
<sequence>MANAGNLISPRNFNPIIFNPYHYATKLKTLRLLSRFHSYNNNATVTASKRKDDLQSPLIGKNTSRAPRRLITISPGDGKYHGDWTCDYRVSLHDLELQDLIEDDNNSRKDAQVFINLSIQKHASFGLSVDGRVTTSFTRKCSTCSSPYCRQIDAKFNVWVLIARRDDRKIPLPDIGGDPNVIYVRPGYEVDLDSLVQDAIRLNSVVKVYLAELQIMILQVGFQKKKYIYFDNPQFCLYLYLILQDTCSELCEKSEGTIQYITGQGQASVDKRWSRLLELKKENL</sequence>
<dbReference type="RefSeq" id="XP_006590297.1">
    <property type="nucleotide sequence ID" value="XM_006590234.4"/>
</dbReference>
<reference evidence="2" key="2">
    <citation type="submission" date="2018-02" db="UniProtKB">
        <authorList>
            <consortium name="EnsemblPlants"/>
        </authorList>
    </citation>
    <scope>IDENTIFICATION</scope>
    <source>
        <strain evidence="2">Williams 82</strain>
    </source>
</reference>
<dbReference type="ExpressionAtlas" id="I1LIU0">
    <property type="expression patterns" value="baseline and differential"/>
</dbReference>
<dbReference type="OMA" id="CKCSPAL"/>
<evidence type="ECO:0008006" key="4">
    <source>
        <dbReference type="Google" id="ProtNLM"/>
    </source>
</evidence>
<organism evidence="2">
    <name type="scientific">Glycine max</name>
    <name type="common">Soybean</name>
    <name type="synonym">Glycine hispida</name>
    <dbReference type="NCBI Taxonomy" id="3847"/>
    <lineage>
        <taxon>Eukaryota</taxon>
        <taxon>Viridiplantae</taxon>
        <taxon>Streptophyta</taxon>
        <taxon>Embryophyta</taxon>
        <taxon>Tracheophyta</taxon>
        <taxon>Spermatophyta</taxon>
        <taxon>Magnoliopsida</taxon>
        <taxon>eudicotyledons</taxon>
        <taxon>Gunneridae</taxon>
        <taxon>Pentapetalae</taxon>
        <taxon>rosids</taxon>
        <taxon>fabids</taxon>
        <taxon>Fabales</taxon>
        <taxon>Fabaceae</taxon>
        <taxon>Papilionoideae</taxon>
        <taxon>50 kb inversion clade</taxon>
        <taxon>NPAAA clade</taxon>
        <taxon>indigoferoid/millettioid clade</taxon>
        <taxon>Phaseoleae</taxon>
        <taxon>Glycine</taxon>
        <taxon>Glycine subgen. Soja</taxon>
    </lineage>
</organism>
<protein>
    <recommendedName>
        <fullName evidence="4">Large ribosomal RNA subunit accumulation protein YCED homolog 2, chloroplastic</fullName>
    </recommendedName>
</protein>
<dbReference type="STRING" id="3847.I1LIU0"/>
<dbReference type="eggNOG" id="ENOG502QPK5">
    <property type="taxonomic scope" value="Eukaryota"/>
</dbReference>
<reference evidence="1" key="3">
    <citation type="submission" date="2018-07" db="EMBL/GenBank/DDBJ databases">
        <title>WGS assembly of Glycine max.</title>
        <authorList>
            <person name="Schmutz J."/>
            <person name="Cannon S."/>
            <person name="Schlueter J."/>
            <person name="Ma J."/>
            <person name="Mitros T."/>
            <person name="Nelson W."/>
            <person name="Hyten D."/>
            <person name="Song Q."/>
            <person name="Thelen J."/>
            <person name="Cheng J."/>
            <person name="Xu D."/>
            <person name="Hellsten U."/>
            <person name="May G."/>
            <person name="Yu Y."/>
            <person name="Sakurai T."/>
            <person name="Umezawa T."/>
            <person name="Bhattacharyya M."/>
            <person name="Sandhu D."/>
            <person name="Valliyodan B."/>
            <person name="Lindquist E."/>
            <person name="Peto M."/>
            <person name="Grant D."/>
            <person name="Shu S."/>
            <person name="Goodstein D."/>
            <person name="Barry K."/>
            <person name="Futrell-Griggs M."/>
            <person name="Abernathy B."/>
            <person name="Du J."/>
            <person name="Tian Z."/>
            <person name="Zhu L."/>
            <person name="Gill N."/>
            <person name="Joshi T."/>
            <person name="Libault M."/>
            <person name="Sethuraman A."/>
            <person name="Zhang X."/>
            <person name="Shinozaki K."/>
            <person name="Nguyen H."/>
            <person name="Wing R."/>
            <person name="Cregan P."/>
            <person name="Specht J."/>
            <person name="Grimwood J."/>
            <person name="Rokhsar D."/>
            <person name="Stacey G."/>
            <person name="Shoemaker R."/>
            <person name="Jackson S."/>
        </authorList>
    </citation>
    <scope>NUCLEOTIDE SEQUENCE</scope>
    <source>
        <tissue evidence="1">Callus</tissue>
    </source>
</reference>
<dbReference type="EnsemblPlants" id="KRH29178">
    <property type="protein sequence ID" value="KRH29178"/>
    <property type="gene ID" value="GLYMA_11G102300"/>
</dbReference>
<evidence type="ECO:0000313" key="3">
    <source>
        <dbReference type="Proteomes" id="UP000008827"/>
    </source>
</evidence>
<evidence type="ECO:0000313" key="1">
    <source>
        <dbReference type="EMBL" id="KRH29178.1"/>
    </source>
</evidence>
<dbReference type="PaxDb" id="3847-GLYMA11G10880.1"/>
<dbReference type="Gramene" id="KRH29178">
    <property type="protein sequence ID" value="KRH29178"/>
    <property type="gene ID" value="GLYMA_11G102300"/>
</dbReference>
<dbReference type="HOGENOM" id="CLU_096959_0_0_1"/>
<keyword evidence="3" id="KW-1185">Reference proteome</keyword>
<name>I1LIU0_SOYBN</name>
<dbReference type="PANTHER" id="PTHR37734">
    <property type="entry name" value="LARGE RIBOSOMAL RNA SUBUNIT ACCUMULATION PROTEIN YCED HOMOLOG 2, CHLOROPLASTIC"/>
    <property type="match status" value="1"/>
</dbReference>
<dbReference type="Proteomes" id="UP000008827">
    <property type="component" value="Chromosome 11"/>
</dbReference>
<dbReference type="GeneID" id="100788798"/>
<dbReference type="InterPro" id="IPR044985">
    <property type="entry name" value="YceD_plant"/>
</dbReference>
<dbReference type="OrthoDB" id="1912778at2759"/>